<evidence type="ECO:0000256" key="9">
    <source>
        <dbReference type="SAM" id="Phobius"/>
    </source>
</evidence>
<dbReference type="PANTHER" id="PTHR11315">
    <property type="entry name" value="PROTEASE FAMILY C26 GAMMA-GLUTAMYL HYDROLASE"/>
    <property type="match status" value="1"/>
</dbReference>
<keyword evidence="5" id="KW-0732">Signal</keyword>
<keyword evidence="6 8" id="KW-0378">Hydrolase</keyword>
<evidence type="ECO:0000256" key="6">
    <source>
        <dbReference type="ARBA" id="ARBA00022801"/>
    </source>
</evidence>
<dbReference type="InterPro" id="IPR029062">
    <property type="entry name" value="Class_I_gatase-like"/>
</dbReference>
<dbReference type="GeneID" id="20811419"/>
<dbReference type="RefSeq" id="XP_009833936.1">
    <property type="nucleotide sequence ID" value="XM_009835634.1"/>
</dbReference>
<dbReference type="EC" id="3.4.19.9" evidence="3 8"/>
<dbReference type="PROSITE" id="PS51273">
    <property type="entry name" value="GATASE_TYPE_1"/>
    <property type="match status" value="1"/>
</dbReference>
<dbReference type="GO" id="GO:0005773">
    <property type="term" value="C:vacuole"/>
    <property type="evidence" value="ECO:0007669"/>
    <property type="project" value="TreeGrafter"/>
</dbReference>
<reference evidence="10" key="1">
    <citation type="submission" date="2013-12" db="EMBL/GenBank/DDBJ databases">
        <title>The Genome Sequence of Aphanomyces astaci APO3.</title>
        <authorList>
            <consortium name="The Broad Institute Genomics Platform"/>
            <person name="Russ C."/>
            <person name="Tyler B."/>
            <person name="van West P."/>
            <person name="Dieguez-Uribeondo J."/>
            <person name="Young S.K."/>
            <person name="Zeng Q."/>
            <person name="Gargeya S."/>
            <person name="Fitzgerald M."/>
            <person name="Abouelleil A."/>
            <person name="Alvarado L."/>
            <person name="Chapman S.B."/>
            <person name="Gainer-Dewar J."/>
            <person name="Goldberg J."/>
            <person name="Griggs A."/>
            <person name="Gujja S."/>
            <person name="Hansen M."/>
            <person name="Howarth C."/>
            <person name="Imamovic A."/>
            <person name="Ireland A."/>
            <person name="Larimer J."/>
            <person name="McCowan C."/>
            <person name="Murphy C."/>
            <person name="Pearson M."/>
            <person name="Poon T.W."/>
            <person name="Priest M."/>
            <person name="Roberts A."/>
            <person name="Saif S."/>
            <person name="Shea T."/>
            <person name="Sykes S."/>
            <person name="Wortman J."/>
            <person name="Nusbaum C."/>
            <person name="Birren B."/>
        </authorList>
    </citation>
    <scope>NUCLEOTIDE SEQUENCE [LARGE SCALE GENOMIC DNA]</scope>
    <source>
        <strain evidence="10">APO3</strain>
    </source>
</reference>
<dbReference type="EMBL" id="KI913136">
    <property type="protein sequence ID" value="ETV76391.1"/>
    <property type="molecule type" value="Genomic_DNA"/>
</dbReference>
<evidence type="ECO:0000256" key="3">
    <source>
        <dbReference type="ARBA" id="ARBA00012886"/>
    </source>
</evidence>
<evidence type="ECO:0000256" key="2">
    <source>
        <dbReference type="ARBA" id="ARBA00011083"/>
    </source>
</evidence>
<dbReference type="STRING" id="112090.W4GAR9"/>
<feature type="active site" description="Nucleophile" evidence="7 8">
    <location>
        <position position="154"/>
    </location>
</feature>
<evidence type="ECO:0000313" key="10">
    <source>
        <dbReference type="EMBL" id="ETV76391.1"/>
    </source>
</evidence>
<evidence type="ECO:0000256" key="8">
    <source>
        <dbReference type="PROSITE-ProRule" id="PRU00607"/>
    </source>
</evidence>
<evidence type="ECO:0000256" key="5">
    <source>
        <dbReference type="ARBA" id="ARBA00022729"/>
    </source>
</evidence>
<sequence length="353" mass="39004">MDNAGAADRAPLIDGKATRSWRRVALMSLVGAMGFGLALMVVLSSTSPTNGASTAQTSPVLTKNPIIGIHAHESLFHDEFIASSYVKWVESAGGRAVRIPYDAPKEQLLELLSSINGILFPGGYGDPTESAAFMYNYAIAQNANGTYFPLWGTCLGLEWLVKLTSQVNDTSILDRVDARNVTSTLTFLDNALDTSRLFGFNRVTFAPLETKALSFNYHQWAITLDHFMATPALRSFYRVLATSVDRRGAVYVAALEATRYPIYGIQFHPEKTPYEFGLNKHDHRPHYAIDHSYEAIVASQTFAHFFIHEAKKNAHAFPSIAGESQALLYNTPSSNRSYPSYEEVLVFSSQNQS</sequence>
<feature type="transmembrane region" description="Helical" evidence="9">
    <location>
        <begin position="24"/>
        <end position="43"/>
    </location>
</feature>
<dbReference type="InterPro" id="IPR011697">
    <property type="entry name" value="Peptidase_C26"/>
</dbReference>
<dbReference type="InterPro" id="IPR015527">
    <property type="entry name" value="Pept_C26_g-glut_hydrolase"/>
</dbReference>
<feature type="active site" evidence="8">
    <location>
        <position position="268"/>
    </location>
</feature>
<evidence type="ECO:0000256" key="1">
    <source>
        <dbReference type="ARBA" id="ARBA00004239"/>
    </source>
</evidence>
<dbReference type="Gene3D" id="3.40.50.880">
    <property type="match status" value="1"/>
</dbReference>
<dbReference type="GO" id="GO:0005576">
    <property type="term" value="C:extracellular region"/>
    <property type="evidence" value="ECO:0007669"/>
    <property type="project" value="UniProtKB-SubCell"/>
</dbReference>
<comment type="catalytic activity">
    <reaction evidence="8">
        <text>(6S)-5,6,7,8-tetrahydrofolyl-(gamma-L-Glu)(n) + (n-1) H2O = (6S)-5,6,7,8-tetrahydrofolate + (n-1) L-glutamate</text>
        <dbReference type="Rhea" id="RHEA:56784"/>
        <dbReference type="Rhea" id="RHEA-COMP:14738"/>
        <dbReference type="ChEBI" id="CHEBI:15377"/>
        <dbReference type="ChEBI" id="CHEBI:29985"/>
        <dbReference type="ChEBI" id="CHEBI:57453"/>
        <dbReference type="ChEBI" id="CHEBI:141005"/>
        <dbReference type="EC" id="3.4.19.9"/>
    </reaction>
</comment>
<proteinExistence type="inferred from homology"/>
<dbReference type="GO" id="GO:0034722">
    <property type="term" value="F:gamma-glutamyl-peptidase activity"/>
    <property type="evidence" value="ECO:0007669"/>
    <property type="project" value="UniProtKB-UniRule"/>
</dbReference>
<dbReference type="PROSITE" id="PS51275">
    <property type="entry name" value="PEPTIDASE_C26_GGH"/>
    <property type="match status" value="1"/>
</dbReference>
<keyword evidence="9" id="KW-0472">Membrane</keyword>
<accession>W4GAR9</accession>
<comment type="subcellular location">
    <subcellularLocation>
        <location evidence="1">Secreted</location>
        <location evidence="1">Extracellular space</location>
    </subcellularLocation>
</comment>
<evidence type="ECO:0000256" key="4">
    <source>
        <dbReference type="ARBA" id="ARBA00022525"/>
    </source>
</evidence>
<organism evidence="10">
    <name type="scientific">Aphanomyces astaci</name>
    <name type="common">Crayfish plague agent</name>
    <dbReference type="NCBI Taxonomy" id="112090"/>
    <lineage>
        <taxon>Eukaryota</taxon>
        <taxon>Sar</taxon>
        <taxon>Stramenopiles</taxon>
        <taxon>Oomycota</taxon>
        <taxon>Saprolegniomycetes</taxon>
        <taxon>Saprolegniales</taxon>
        <taxon>Verrucalvaceae</taxon>
        <taxon>Aphanomyces</taxon>
    </lineage>
</organism>
<gene>
    <name evidence="10" type="ORF">H257_09423</name>
</gene>
<dbReference type="OrthoDB" id="64220at2759"/>
<keyword evidence="4" id="KW-0964">Secreted</keyword>
<dbReference type="VEuPathDB" id="FungiDB:H257_09423"/>
<evidence type="ECO:0000256" key="7">
    <source>
        <dbReference type="PIRSR" id="PIRSR615527-1"/>
    </source>
</evidence>
<dbReference type="SUPFAM" id="SSF52317">
    <property type="entry name" value="Class I glutamine amidotransferase-like"/>
    <property type="match status" value="1"/>
</dbReference>
<name>W4GAR9_APHAT</name>
<dbReference type="PANTHER" id="PTHR11315:SF0">
    <property type="entry name" value="FOLATE GAMMA-GLUTAMYL HYDROLASE"/>
    <property type="match status" value="1"/>
</dbReference>
<comment type="similarity">
    <text evidence="2">Belongs to the peptidase C26 family.</text>
</comment>
<keyword evidence="9" id="KW-1133">Transmembrane helix</keyword>
<protein>
    <recommendedName>
        <fullName evidence="3 8">folate gamma-glutamyl hydrolase</fullName>
        <ecNumber evidence="3 8">3.4.19.9</ecNumber>
    </recommendedName>
</protein>
<keyword evidence="9" id="KW-0812">Transmembrane</keyword>
<dbReference type="AlphaFoldDB" id="W4GAR9"/>
<dbReference type="GO" id="GO:0046900">
    <property type="term" value="P:tetrahydrofolylpolyglutamate metabolic process"/>
    <property type="evidence" value="ECO:0007669"/>
    <property type="project" value="TreeGrafter"/>
</dbReference>
<dbReference type="Pfam" id="PF07722">
    <property type="entry name" value="Peptidase_C26"/>
    <property type="match status" value="1"/>
</dbReference>
<feature type="active site" description="Proton donor" evidence="7">
    <location>
        <position position="268"/>
    </location>
</feature>